<proteinExistence type="predicted"/>
<dbReference type="Proteomes" id="UP000272622">
    <property type="component" value="Chromosome"/>
</dbReference>
<dbReference type="InterPro" id="IPR051210">
    <property type="entry name" value="Ub_ligase/GEF_domain"/>
</dbReference>
<dbReference type="SUPFAM" id="SSF50985">
    <property type="entry name" value="RCC1/BLIP-II"/>
    <property type="match status" value="1"/>
</dbReference>
<dbReference type="Gene3D" id="2.130.10.30">
    <property type="entry name" value="Regulator of chromosome condensation 1/beta-lactamase-inhibitor protein II"/>
    <property type="match status" value="3"/>
</dbReference>
<evidence type="ECO:0000256" key="1">
    <source>
        <dbReference type="ARBA" id="ARBA00022737"/>
    </source>
</evidence>
<evidence type="ECO:0008006" key="4">
    <source>
        <dbReference type="Google" id="ProtNLM"/>
    </source>
</evidence>
<name>A0ABM7CN06_9PSED</name>
<reference evidence="2 3" key="1">
    <citation type="submission" date="2018-12" db="EMBL/GenBank/DDBJ databases">
        <authorList>
            <person name="Li S."/>
            <person name="Yang R."/>
            <person name="Chen G."/>
            <person name="Zou L."/>
            <person name="Zhang C."/>
            <person name="Chen Y."/>
            <person name="Liu Z."/>
            <person name="Li Y."/>
            <person name="Yan Y."/>
            <person name="Huang M."/>
            <person name="Chen T."/>
        </authorList>
    </citation>
    <scope>NUCLEOTIDE SEQUENCE [LARGE SCALE GENOMIC DNA]</scope>
    <source>
        <strain evidence="2 3">2014</strain>
    </source>
</reference>
<sequence length="610" mass="62541">MTPLRQNLHSKPLQFRVSRGAAPSLLAPVIVEAENGKLDPAKVPQGATVRIGAEALIKVGDKVVLQWRGNPGPGTQVLEKTATADGQLELIAPHALVLANDGALVQLDYSIVRQAGGTDGPSATAAYDVKSDLVTGSLRVMGARWSRGSYRASGNWRLLSALDANTGKPLAAQWQYAGDTGWSAPSTTWRDTDPSRLLRVQTANDLVILNTPNLIGNGVDTTTTGEAAFVAHRDSGDMIGWGNPGYGGSIPSSIITMNDINEVSCTGSAFAGRTHSGQVVAWGNAAQGGVSPVPSRTYTQVCGNSVAFAAINDLGAVVAWGTAAAGATVPDPIKVLTDLRSLAVTGTAFAAIRQAGEVVAWGNSANGGSVPSEIGGFRDIKEVLGANMAFAAWRGNGRLVAWGSATAGGQVPGEIAALTDIVELSCANAQAFTARRATGQVVAWGNASYGGTLDSIIGGFTDIVHVVSTWQSFAALRGNGHVVAWGGVEGTGGVVPPAIAALDDIIQVAGSSKAFAALRKTGQVVAWGLAAVGGTLSAEVEQLTNVIALYANSHGFAALTADSRVITWGQAAGGGDNTSVRPLLNGKVSYLAKPEALARAMQAWATRKQG</sequence>
<evidence type="ECO:0000313" key="2">
    <source>
        <dbReference type="EMBL" id="AZL72822.1"/>
    </source>
</evidence>
<evidence type="ECO:0000313" key="3">
    <source>
        <dbReference type="Proteomes" id="UP000272622"/>
    </source>
</evidence>
<keyword evidence="1" id="KW-0677">Repeat</keyword>
<dbReference type="PANTHER" id="PTHR22870:SF360">
    <property type="entry name" value="ULTRAVIOLET-B RECEPTOR UVR8"/>
    <property type="match status" value="1"/>
</dbReference>
<gene>
    <name evidence="2" type="ORF">EI693_06830</name>
</gene>
<dbReference type="InterPro" id="IPR009091">
    <property type="entry name" value="RCC1/BLIP-II"/>
</dbReference>
<dbReference type="PANTHER" id="PTHR22870">
    <property type="entry name" value="REGULATOR OF CHROMOSOME CONDENSATION"/>
    <property type="match status" value="1"/>
</dbReference>
<organism evidence="2 3">
    <name type="scientific">Pseudomonas oryziphila</name>
    <dbReference type="NCBI Taxonomy" id="2894079"/>
    <lineage>
        <taxon>Bacteria</taxon>
        <taxon>Pseudomonadati</taxon>
        <taxon>Pseudomonadota</taxon>
        <taxon>Gammaproteobacteria</taxon>
        <taxon>Pseudomonadales</taxon>
        <taxon>Pseudomonadaceae</taxon>
        <taxon>Pseudomonas</taxon>
    </lineage>
</organism>
<dbReference type="EMBL" id="CP034337">
    <property type="protein sequence ID" value="AZL72822.1"/>
    <property type="molecule type" value="Genomic_DNA"/>
</dbReference>
<dbReference type="RefSeq" id="WP_125463038.1">
    <property type="nucleotide sequence ID" value="NZ_CP034337.1"/>
</dbReference>
<accession>A0ABM7CN06</accession>
<protein>
    <recommendedName>
        <fullName evidence="4">Alpha-tubulin suppressor</fullName>
    </recommendedName>
</protein>
<keyword evidence="3" id="KW-1185">Reference proteome</keyword>